<feature type="chain" id="PRO_5045335955" evidence="1">
    <location>
        <begin position="20"/>
        <end position="315"/>
    </location>
</feature>
<feature type="signal peptide" evidence="1">
    <location>
        <begin position="1"/>
        <end position="19"/>
    </location>
</feature>
<sequence length="315" mass="32408">MTRRATALATAAALSTVLAACGTTDPGTAGTSAAPSGPAVQDGAALVIGSVSDDPEEEAEVFQPFIDHVAGQLADAGIGRGEVVVAESAEEMADLLRSGEVDLYVDNMYGVTGVVLGGAGTPVLRRCKDGVPTYHSIVVARRDSGITAPEQLLGHTIAFEEETSTDGYFLPSSTLRGLGLPLTPVAEPASPVAPGQVGYVYSGDDENTVFLVLDGRVAAGALSEEDLAENAGSRADELVTVARSIEVPRHGVVARAGMDPELLQAVTGVLAALDETAEGREVLEEFDSTAQFDALTPEALAPVLQLREALDDARP</sequence>
<evidence type="ECO:0000256" key="1">
    <source>
        <dbReference type="SAM" id="SignalP"/>
    </source>
</evidence>
<comment type="caution">
    <text evidence="2">The sequence shown here is derived from an EMBL/GenBank/DDBJ whole genome shotgun (WGS) entry which is preliminary data.</text>
</comment>
<organism evidence="2 3">
    <name type="scientific">Geodermatophilus maliterrae</name>
    <dbReference type="NCBI Taxonomy" id="3162531"/>
    <lineage>
        <taxon>Bacteria</taxon>
        <taxon>Bacillati</taxon>
        <taxon>Actinomycetota</taxon>
        <taxon>Actinomycetes</taxon>
        <taxon>Geodermatophilales</taxon>
        <taxon>Geodermatophilaceae</taxon>
        <taxon>Geodermatophilus</taxon>
    </lineage>
</organism>
<keyword evidence="1" id="KW-0732">Signal</keyword>
<protein>
    <submittedName>
        <fullName evidence="2">Phosphate/phosphite/phosphonate ABC transporter substrate-binding protein</fullName>
    </submittedName>
</protein>
<dbReference type="Pfam" id="PF12974">
    <property type="entry name" value="Phosphonate-bd"/>
    <property type="match status" value="1"/>
</dbReference>
<proteinExistence type="predicted"/>
<dbReference type="PROSITE" id="PS51257">
    <property type="entry name" value="PROKAR_LIPOPROTEIN"/>
    <property type="match status" value="1"/>
</dbReference>
<dbReference type="PANTHER" id="PTHR35841:SF1">
    <property type="entry name" value="PHOSPHONATES-BINDING PERIPLASMIC PROTEIN"/>
    <property type="match status" value="1"/>
</dbReference>
<dbReference type="Proteomes" id="UP001560045">
    <property type="component" value="Unassembled WGS sequence"/>
</dbReference>
<reference evidence="2 3" key="1">
    <citation type="submission" date="2024-06" db="EMBL/GenBank/DDBJ databases">
        <title>Draft genome sequence of Geodermatophilus badlandi, a novel member of the Geodermatophilaceae isolated from badland sedimentary rocks in the Red desert, Wyoming, USA.</title>
        <authorList>
            <person name="Ben Tekaya S."/>
            <person name="Nouioui I."/>
            <person name="Flores G.M."/>
            <person name="Shaal M.N."/>
            <person name="Bredoire F."/>
            <person name="Basile F."/>
            <person name="Van Diepen L."/>
            <person name="Ward N.L."/>
        </authorList>
    </citation>
    <scope>NUCLEOTIDE SEQUENCE [LARGE SCALE GENOMIC DNA]</scope>
    <source>
        <strain evidence="2 3">WL48A</strain>
    </source>
</reference>
<accession>A0ABV3XK29</accession>
<dbReference type="EMBL" id="JBFNXQ010000072">
    <property type="protein sequence ID" value="MEX5720468.1"/>
    <property type="molecule type" value="Genomic_DNA"/>
</dbReference>
<dbReference type="PANTHER" id="PTHR35841">
    <property type="entry name" value="PHOSPHONATES-BINDING PERIPLASMIC PROTEIN"/>
    <property type="match status" value="1"/>
</dbReference>
<dbReference type="RefSeq" id="WP_369209290.1">
    <property type="nucleotide sequence ID" value="NZ_JBFNXQ010000072.1"/>
</dbReference>
<dbReference type="Gene3D" id="3.40.190.10">
    <property type="entry name" value="Periplasmic binding protein-like II"/>
    <property type="match status" value="2"/>
</dbReference>
<name>A0ABV3XK29_9ACTN</name>
<gene>
    <name evidence="2" type="ORF">ABQ292_19055</name>
</gene>
<dbReference type="SUPFAM" id="SSF53850">
    <property type="entry name" value="Periplasmic binding protein-like II"/>
    <property type="match status" value="1"/>
</dbReference>
<evidence type="ECO:0000313" key="3">
    <source>
        <dbReference type="Proteomes" id="UP001560045"/>
    </source>
</evidence>
<evidence type="ECO:0000313" key="2">
    <source>
        <dbReference type="EMBL" id="MEX5720468.1"/>
    </source>
</evidence>
<keyword evidence="3" id="KW-1185">Reference proteome</keyword>